<reference evidence="1" key="1">
    <citation type="submission" date="2021-02" db="EMBL/GenBank/DDBJ databases">
        <authorList>
            <person name="Nowell W R."/>
        </authorList>
    </citation>
    <scope>NUCLEOTIDE SEQUENCE</scope>
</reference>
<dbReference type="EMBL" id="CAJNYV010000111">
    <property type="protein sequence ID" value="CAF3343425.1"/>
    <property type="molecule type" value="Genomic_DNA"/>
</dbReference>
<name>A0A817V221_9BILA</name>
<sequence>MNAQSLKRTFDRLSPEPDEHELTNTTGLAKYIEKEVTVTHDSIKLCKINSVSTIQDLCTEIFLVIFQYLRPLDILYSFSHLYDHLDALVEPYTPALDFRCVNKSYFKCLTKSLFPCFTNNLHILRLSNAYTFGQIRETLDRLDWSQITQLESLTLDFIEFDELLKYFQTVHPLLQHLWRLSLTFNENDRLTEKLIIDEIFIPINSFQSLKHCFINGIIFDLSRLSGQKLHGNLRELTITLATINDLMSLFRSATHLEILTCTIMDSTANANIDKIQPLDVLKILTLTIRKSMPFKMLEKLLISHSKLERLSLKAILCDETTSISYDQEINGYVLEKLFRTFFHLKKLDFYLRHIHSHNNVTTNFRPDYLFLFSFTSRFWLDRSIEVSTHFVLRPNQRYIYTLPFAFDSFDIVDDIKEFFSIDYPYHYANVRHLSLSSMSNLDQSIYSNIILKFFPNIQTITFTEKPALNMTLNILTNNQWIRQKSGTNISSSISYPCVYIHNTRKQTHLHVRTLNIPHKEQILLANSSKHIRQITIHEMTQEQSMCLRNFFPWVQILTLYISTLDGCFTSNDWLYHLLTDMPSLFSLTIYYPKYLIDGTLRDLLANTLLTVKKHFYIKCNDGILNIWF</sequence>
<accession>A0A817V221</accession>
<dbReference type="EMBL" id="CAJOBS010000017">
    <property type="protein sequence ID" value="CAF4468822.1"/>
    <property type="molecule type" value="Genomic_DNA"/>
</dbReference>
<dbReference type="AlphaFoldDB" id="A0A817V221"/>
<evidence type="ECO:0008006" key="4">
    <source>
        <dbReference type="Google" id="ProtNLM"/>
    </source>
</evidence>
<protein>
    <recommendedName>
        <fullName evidence="4">F-box domain-containing protein</fullName>
    </recommendedName>
</protein>
<gene>
    <name evidence="1" type="ORF">KIK155_LOCUS2933</name>
    <name evidence="2" type="ORF">TOA249_LOCUS770</name>
</gene>
<dbReference type="Proteomes" id="UP000663865">
    <property type="component" value="Unassembled WGS sequence"/>
</dbReference>
<organism evidence="1 3">
    <name type="scientific">Rotaria socialis</name>
    <dbReference type="NCBI Taxonomy" id="392032"/>
    <lineage>
        <taxon>Eukaryota</taxon>
        <taxon>Metazoa</taxon>
        <taxon>Spiralia</taxon>
        <taxon>Gnathifera</taxon>
        <taxon>Rotifera</taxon>
        <taxon>Eurotatoria</taxon>
        <taxon>Bdelloidea</taxon>
        <taxon>Philodinida</taxon>
        <taxon>Philodinidae</taxon>
        <taxon>Rotaria</taxon>
    </lineage>
</organism>
<dbReference type="Proteomes" id="UP000663838">
    <property type="component" value="Unassembled WGS sequence"/>
</dbReference>
<comment type="caution">
    <text evidence="1">The sequence shown here is derived from an EMBL/GenBank/DDBJ whole genome shotgun (WGS) entry which is preliminary data.</text>
</comment>
<evidence type="ECO:0000313" key="3">
    <source>
        <dbReference type="Proteomes" id="UP000663865"/>
    </source>
</evidence>
<evidence type="ECO:0000313" key="2">
    <source>
        <dbReference type="EMBL" id="CAF4468822.1"/>
    </source>
</evidence>
<evidence type="ECO:0000313" key="1">
    <source>
        <dbReference type="EMBL" id="CAF3343425.1"/>
    </source>
</evidence>
<proteinExistence type="predicted"/>